<comment type="similarity">
    <text evidence="2">Belongs to the glycosyl hydrolase 88 family.</text>
</comment>
<reference evidence="5" key="1">
    <citation type="submission" date="2015-07" db="EMBL/GenBank/DDBJ databases">
        <title>Genome sequencing of Sunxiuqinia dokdonensis strain SK.</title>
        <authorList>
            <person name="Ahn S."/>
            <person name="Kim B.-C."/>
        </authorList>
    </citation>
    <scope>NUCLEOTIDE SEQUENCE [LARGE SCALE GENOMIC DNA]</scope>
    <source>
        <strain evidence="5">SK</strain>
    </source>
</reference>
<organism evidence="4 5">
    <name type="scientific">Sunxiuqinia dokdonensis</name>
    <dbReference type="NCBI Taxonomy" id="1409788"/>
    <lineage>
        <taxon>Bacteria</taxon>
        <taxon>Pseudomonadati</taxon>
        <taxon>Bacteroidota</taxon>
        <taxon>Bacteroidia</taxon>
        <taxon>Marinilabiliales</taxon>
        <taxon>Prolixibacteraceae</taxon>
        <taxon>Sunxiuqinia</taxon>
    </lineage>
</organism>
<dbReference type="Proteomes" id="UP000036958">
    <property type="component" value="Unassembled WGS sequence"/>
</dbReference>
<dbReference type="SUPFAM" id="SSF48208">
    <property type="entry name" value="Six-hairpin glycosidases"/>
    <property type="match status" value="1"/>
</dbReference>
<name>A0A0L8V2P2_9BACT</name>
<protein>
    <recommendedName>
        <fullName evidence="6">Glucuronyl hydrolase</fullName>
    </recommendedName>
</protein>
<dbReference type="AlphaFoldDB" id="A0A0L8V2P2"/>
<dbReference type="OrthoDB" id="428577at2"/>
<proteinExistence type="inferred from homology"/>
<dbReference type="EMBL" id="LGIA01000215">
    <property type="protein sequence ID" value="KOH42691.1"/>
    <property type="molecule type" value="Genomic_DNA"/>
</dbReference>
<feature type="chain" id="PRO_5005591152" description="Glucuronyl hydrolase" evidence="3">
    <location>
        <begin position="19"/>
        <end position="386"/>
    </location>
</feature>
<evidence type="ECO:0008006" key="6">
    <source>
        <dbReference type="Google" id="ProtNLM"/>
    </source>
</evidence>
<evidence type="ECO:0000256" key="1">
    <source>
        <dbReference type="ARBA" id="ARBA00022801"/>
    </source>
</evidence>
<dbReference type="PROSITE" id="PS51257">
    <property type="entry name" value="PROKAR_LIPOPROTEIN"/>
    <property type="match status" value="1"/>
</dbReference>
<accession>A0A0L8V2P2</accession>
<dbReference type="InterPro" id="IPR012341">
    <property type="entry name" value="6hp_glycosidase-like_sf"/>
</dbReference>
<evidence type="ECO:0000256" key="3">
    <source>
        <dbReference type="SAM" id="SignalP"/>
    </source>
</evidence>
<keyword evidence="1" id="KW-0378">Hydrolase</keyword>
<dbReference type="RefSeq" id="WP_053188545.1">
    <property type="nucleotide sequence ID" value="NZ_LGIA01000215.1"/>
</dbReference>
<dbReference type="Gene3D" id="1.50.10.10">
    <property type="match status" value="1"/>
</dbReference>
<dbReference type="GO" id="GO:0052757">
    <property type="term" value="F:chondroitin hydrolase activity"/>
    <property type="evidence" value="ECO:0007669"/>
    <property type="project" value="TreeGrafter"/>
</dbReference>
<gene>
    <name evidence="4" type="ORF">NC99_44760</name>
</gene>
<comment type="caution">
    <text evidence="4">The sequence shown here is derived from an EMBL/GenBank/DDBJ whole genome shotgun (WGS) entry which is preliminary data.</text>
</comment>
<dbReference type="InterPro" id="IPR052369">
    <property type="entry name" value="UG_Glycosaminoglycan_Hydrolase"/>
</dbReference>
<sequence length="386" mass="44243">MKMKQLLFMAFVFSVLVACTQQETKENYLEERLSDQLKVLVEATNQSDKVPRSWNPEDGYKMIGERDWCSGFPAGSYWYMYELTNDEQWKNWAVENTEKLDGVQYYKGTHDLGFMVYCSYGNAYRLTGDEKYKEVVIEASESLITRFDSVVGCIKSWDHGSWEFPVIIDNMMNLEMLFWASEQTGDPKYRDIAITHANTTLEHHFREDMSSVHVVDYDTITGEVKGKQTHQGLGDETAWARGQSWGLYGYILCYRATKDPVYLDAAVKIADFIIPRLPQDLVPFWDYDDPKIPDTKKDASAGALIASAFYELGGYVENGQTYFDLADKIVASLSSDEYLAEVGTNGGFLLKHSVGHMPKNSEVDVPLNYADYYYLEAIKRQRELKN</sequence>
<dbReference type="STRING" id="1409788.NC99_44760"/>
<dbReference type="InterPro" id="IPR008928">
    <property type="entry name" value="6-hairpin_glycosidase_sf"/>
</dbReference>
<keyword evidence="3" id="KW-0732">Signal</keyword>
<dbReference type="GO" id="GO:0000272">
    <property type="term" value="P:polysaccharide catabolic process"/>
    <property type="evidence" value="ECO:0007669"/>
    <property type="project" value="TreeGrafter"/>
</dbReference>
<evidence type="ECO:0000313" key="5">
    <source>
        <dbReference type="Proteomes" id="UP000036958"/>
    </source>
</evidence>
<dbReference type="PANTHER" id="PTHR36845:SF1">
    <property type="entry name" value="HYDROLASE, PUTATIVE (AFU_ORTHOLOGUE AFUA_7G05090)-RELATED"/>
    <property type="match status" value="1"/>
</dbReference>
<dbReference type="PANTHER" id="PTHR36845">
    <property type="entry name" value="HYDROLASE, PUTATIVE (AFU_ORTHOLOGUE AFUA_7G05090)-RELATED"/>
    <property type="match status" value="1"/>
</dbReference>
<evidence type="ECO:0000313" key="4">
    <source>
        <dbReference type="EMBL" id="KOH42691.1"/>
    </source>
</evidence>
<keyword evidence="5" id="KW-1185">Reference proteome</keyword>
<dbReference type="PATRIC" id="fig|1409788.3.peg.4574"/>
<feature type="signal peptide" evidence="3">
    <location>
        <begin position="1"/>
        <end position="18"/>
    </location>
</feature>
<evidence type="ECO:0000256" key="2">
    <source>
        <dbReference type="ARBA" id="ARBA00038358"/>
    </source>
</evidence>